<reference evidence="3" key="1">
    <citation type="journal article" date="2019" name="Int. J. Syst. Evol. Microbiol.">
        <title>The Global Catalogue of Microorganisms (GCM) 10K type strain sequencing project: providing services to taxonomists for standard genome sequencing and annotation.</title>
        <authorList>
            <consortium name="The Broad Institute Genomics Platform"/>
            <consortium name="The Broad Institute Genome Sequencing Center for Infectious Disease"/>
            <person name="Wu L."/>
            <person name="Ma J."/>
        </authorList>
    </citation>
    <scope>NUCLEOTIDE SEQUENCE [LARGE SCALE GENOMIC DNA]</scope>
    <source>
        <strain evidence="3">CGMCC 4.7198</strain>
    </source>
</reference>
<dbReference type="Proteomes" id="UP001596097">
    <property type="component" value="Unassembled WGS sequence"/>
</dbReference>
<dbReference type="Pfam" id="PF14280">
    <property type="entry name" value="DUF4365"/>
    <property type="match status" value="1"/>
</dbReference>
<protein>
    <submittedName>
        <fullName evidence="2">DUF4365 domain-containing protein</fullName>
    </submittedName>
</protein>
<feature type="domain" description="DUF4365" evidence="1">
    <location>
        <begin position="31"/>
        <end position="177"/>
    </location>
</feature>
<accession>A0ABW1QUM7</accession>
<evidence type="ECO:0000259" key="1">
    <source>
        <dbReference type="Pfam" id="PF14280"/>
    </source>
</evidence>
<dbReference type="InterPro" id="IPR025375">
    <property type="entry name" value="DUF4365"/>
</dbReference>
<comment type="caution">
    <text evidence="2">The sequence shown here is derived from an EMBL/GenBank/DDBJ whole genome shotgun (WGS) entry which is preliminary data.</text>
</comment>
<name>A0ABW1QUM7_9ACTN</name>
<organism evidence="2 3">
    <name type="scientific">Mumia xiangluensis</name>
    <dbReference type="NCBI Taxonomy" id="1678900"/>
    <lineage>
        <taxon>Bacteria</taxon>
        <taxon>Bacillati</taxon>
        <taxon>Actinomycetota</taxon>
        <taxon>Actinomycetes</taxon>
        <taxon>Propionibacteriales</taxon>
        <taxon>Nocardioidaceae</taxon>
        <taxon>Mumia</taxon>
    </lineage>
</organism>
<proteinExistence type="predicted"/>
<gene>
    <name evidence="2" type="ORF">ACFPYK_21760</name>
</gene>
<sequence>MPGEGLLSLPSRPPLRGSPKRITDLMESFQEGYLRAVCASAGCVIARPEIDEGIDVSVTHRADSHLATDRVARLEIQLKATTASDFGSDFVKVRLGQERYNYYAVSNPSVHKIVVGLAMPADQDQWIVSSHNALSVHYCAYWINLAGAGETDAEKKDVKISKAQIFDDVALCDIMERIGQGGAP</sequence>
<dbReference type="EMBL" id="JBHSQL010000041">
    <property type="protein sequence ID" value="MFC6152043.1"/>
    <property type="molecule type" value="Genomic_DNA"/>
</dbReference>
<keyword evidence="3" id="KW-1185">Reference proteome</keyword>
<evidence type="ECO:0000313" key="2">
    <source>
        <dbReference type="EMBL" id="MFC6152043.1"/>
    </source>
</evidence>
<evidence type="ECO:0000313" key="3">
    <source>
        <dbReference type="Proteomes" id="UP001596097"/>
    </source>
</evidence>